<dbReference type="RefSeq" id="WP_096056875.1">
    <property type="nucleotide sequence ID" value="NZ_CP023344.1"/>
</dbReference>
<name>A0A290Q9P5_9BACT</name>
<sequence>MSPTVYYILHVFSLLVLTGYTFYAFAAPAETRKKILMITGIASLVMLVSGFGLISKVYANHFSGWMIVKMVCWLGLSALAGIGYRRREKAKVFASVAIALVAVAVYMVYAKPF</sequence>
<dbReference type="Proteomes" id="UP000217265">
    <property type="component" value="Chromosome"/>
</dbReference>
<feature type="transmembrane region" description="Helical" evidence="1">
    <location>
        <begin position="6"/>
        <end position="23"/>
    </location>
</feature>
<dbReference type="EMBL" id="CP023344">
    <property type="protein sequence ID" value="ATC65244.1"/>
    <property type="molecule type" value="Genomic_DNA"/>
</dbReference>
<keyword evidence="1" id="KW-0472">Membrane</keyword>
<dbReference type="AlphaFoldDB" id="A0A290Q9P5"/>
<proteinExistence type="predicted"/>
<keyword evidence="3" id="KW-1185">Reference proteome</keyword>
<evidence type="ECO:0000313" key="3">
    <source>
        <dbReference type="Proteomes" id="UP000217265"/>
    </source>
</evidence>
<dbReference type="KEGG" id="vbh:CMV30_15495"/>
<evidence type="ECO:0008006" key="4">
    <source>
        <dbReference type="Google" id="ProtNLM"/>
    </source>
</evidence>
<organism evidence="2 3">
    <name type="scientific">Nibricoccus aquaticus</name>
    <dbReference type="NCBI Taxonomy" id="2576891"/>
    <lineage>
        <taxon>Bacteria</taxon>
        <taxon>Pseudomonadati</taxon>
        <taxon>Verrucomicrobiota</taxon>
        <taxon>Opitutia</taxon>
        <taxon>Opitutales</taxon>
        <taxon>Opitutaceae</taxon>
        <taxon>Nibricoccus</taxon>
    </lineage>
</organism>
<evidence type="ECO:0000256" key="1">
    <source>
        <dbReference type="SAM" id="Phobius"/>
    </source>
</evidence>
<keyword evidence="1" id="KW-1133">Transmembrane helix</keyword>
<accession>A0A290Q9P5</accession>
<evidence type="ECO:0000313" key="2">
    <source>
        <dbReference type="EMBL" id="ATC65244.1"/>
    </source>
</evidence>
<feature type="transmembrane region" description="Helical" evidence="1">
    <location>
        <begin position="66"/>
        <end position="85"/>
    </location>
</feature>
<dbReference type="OrthoDB" id="196781at2"/>
<keyword evidence="1" id="KW-0812">Transmembrane</keyword>
<reference evidence="2 3" key="1">
    <citation type="submission" date="2017-09" db="EMBL/GenBank/DDBJ databases">
        <title>Complete genome sequence of Verrucomicrobial strain HZ-65, isolated from freshwater.</title>
        <authorList>
            <person name="Choi A."/>
        </authorList>
    </citation>
    <scope>NUCLEOTIDE SEQUENCE [LARGE SCALE GENOMIC DNA]</scope>
    <source>
        <strain evidence="2 3">HZ-65</strain>
    </source>
</reference>
<feature type="transmembrane region" description="Helical" evidence="1">
    <location>
        <begin position="35"/>
        <end position="54"/>
    </location>
</feature>
<feature type="transmembrane region" description="Helical" evidence="1">
    <location>
        <begin position="92"/>
        <end position="109"/>
    </location>
</feature>
<gene>
    <name evidence="2" type="ORF">CMV30_15495</name>
</gene>
<protein>
    <recommendedName>
        <fullName evidence="4">Invasion protein</fullName>
    </recommendedName>
</protein>